<comment type="caution">
    <text evidence="1">The sequence shown here is derived from an EMBL/GenBank/DDBJ whole genome shotgun (WGS) entry which is preliminary data.</text>
</comment>
<sequence length="54" mass="6163">MDLNELKSKALQNQEVLDAYEELESEFDAIDTALKQESMPLKKNDNGYKTNAID</sequence>
<keyword evidence="2" id="KW-1185">Reference proteome</keyword>
<proteinExistence type="predicted"/>
<dbReference type="EMBL" id="LNYJ01000011">
    <property type="protein sequence ID" value="KTD17936.1"/>
    <property type="molecule type" value="Genomic_DNA"/>
</dbReference>
<evidence type="ECO:0000313" key="2">
    <source>
        <dbReference type="Proteomes" id="UP000055035"/>
    </source>
</evidence>
<evidence type="ECO:0000313" key="1">
    <source>
        <dbReference type="EMBL" id="KTD17936.1"/>
    </source>
</evidence>
<name>A0A0W0VCV6_9GAMM</name>
<dbReference type="RefSeq" id="WP_154219850.1">
    <property type="nucleotide sequence ID" value="NZ_CAAAIC010000001.1"/>
</dbReference>
<reference evidence="1 2" key="1">
    <citation type="submission" date="2015-11" db="EMBL/GenBank/DDBJ databases">
        <title>Genomic analysis of 38 Legionella species identifies large and diverse effector repertoires.</title>
        <authorList>
            <person name="Burstein D."/>
            <person name="Amaro F."/>
            <person name="Zusman T."/>
            <person name="Lifshitz Z."/>
            <person name="Cohen O."/>
            <person name="Gilbert J.A."/>
            <person name="Pupko T."/>
            <person name="Shuman H.A."/>
            <person name="Segal G."/>
        </authorList>
    </citation>
    <scope>NUCLEOTIDE SEQUENCE [LARGE SCALE GENOMIC DNA]</scope>
    <source>
        <strain evidence="1 2">BL-540</strain>
    </source>
</reference>
<protein>
    <submittedName>
        <fullName evidence="1">Uncharacterized protein</fullName>
    </submittedName>
</protein>
<dbReference type="Proteomes" id="UP000055035">
    <property type="component" value="Unassembled WGS sequence"/>
</dbReference>
<dbReference type="PATRIC" id="fig|456.5.peg.2414"/>
<gene>
    <name evidence="1" type="ORF">Ljor_2242</name>
</gene>
<organism evidence="1 2">
    <name type="scientific">Legionella jordanis</name>
    <dbReference type="NCBI Taxonomy" id="456"/>
    <lineage>
        <taxon>Bacteria</taxon>
        <taxon>Pseudomonadati</taxon>
        <taxon>Pseudomonadota</taxon>
        <taxon>Gammaproteobacteria</taxon>
        <taxon>Legionellales</taxon>
        <taxon>Legionellaceae</taxon>
        <taxon>Legionella</taxon>
    </lineage>
</organism>
<accession>A0A0W0VCV6</accession>
<dbReference type="AlphaFoldDB" id="A0A0W0VCV6"/>
<dbReference type="STRING" id="456.Ljor_2242"/>
<dbReference type="OrthoDB" id="9792093at2"/>